<name>A0ACB9SSN3_HOLOL</name>
<comment type="caution">
    <text evidence="1">The sequence shown here is derived from an EMBL/GenBank/DDBJ whole genome shotgun (WGS) entry which is preliminary data.</text>
</comment>
<protein>
    <submittedName>
        <fullName evidence="1">Uncharacterized protein</fullName>
    </submittedName>
</protein>
<evidence type="ECO:0000313" key="2">
    <source>
        <dbReference type="Proteomes" id="UP001056778"/>
    </source>
</evidence>
<organism evidence="1 2">
    <name type="scientific">Holotrichia oblita</name>
    <name type="common">Chafer beetle</name>
    <dbReference type="NCBI Taxonomy" id="644536"/>
    <lineage>
        <taxon>Eukaryota</taxon>
        <taxon>Metazoa</taxon>
        <taxon>Ecdysozoa</taxon>
        <taxon>Arthropoda</taxon>
        <taxon>Hexapoda</taxon>
        <taxon>Insecta</taxon>
        <taxon>Pterygota</taxon>
        <taxon>Neoptera</taxon>
        <taxon>Endopterygota</taxon>
        <taxon>Coleoptera</taxon>
        <taxon>Polyphaga</taxon>
        <taxon>Scarabaeiformia</taxon>
        <taxon>Scarabaeidae</taxon>
        <taxon>Melolonthinae</taxon>
        <taxon>Holotrichia</taxon>
    </lineage>
</organism>
<dbReference type="Proteomes" id="UP001056778">
    <property type="component" value="Chromosome 7"/>
</dbReference>
<proteinExistence type="predicted"/>
<reference evidence="1" key="1">
    <citation type="submission" date="2022-04" db="EMBL/GenBank/DDBJ databases">
        <title>Chromosome-scale genome assembly of Holotrichia oblita Faldermann.</title>
        <authorList>
            <person name="Rongchong L."/>
        </authorList>
    </citation>
    <scope>NUCLEOTIDE SEQUENCE</scope>
    <source>
        <strain evidence="1">81SQS9</strain>
    </source>
</reference>
<accession>A0ACB9SSN3</accession>
<evidence type="ECO:0000313" key="1">
    <source>
        <dbReference type="EMBL" id="KAI4458323.1"/>
    </source>
</evidence>
<keyword evidence="2" id="KW-1185">Reference proteome</keyword>
<dbReference type="EMBL" id="CM043021">
    <property type="protein sequence ID" value="KAI4458323.1"/>
    <property type="molecule type" value="Genomic_DNA"/>
</dbReference>
<sequence length="756" mass="86563">MTLNTQASDRHSSSTSDTKSVSPNTSPRSSPRPSPRPSTKREHNKGDCLLNTSKETVYGPVKFDTSPLTISSELSTSLRSTSSELNVPLPEYNRTESSGSSKEKKESTRTKKKSAWYNVLYPTYKSRSEDYKKIFKDVPDDERLVVDYSCALQKEILVHGRLYVSQNYLCFYANIFGWGTNVSIKWKDVSAITKEKTALVIPNAILIMVKNEKYFFTSFVARDKTYLMLFRFWQNALLNQPMSTQEIWQWVHQCYGDELGLTSDDEDYVAPGGVEEEKLSGRLSIDSFPEECTSNTDMIDPPVDERQEIETKEFSNIQDEENSPVTNNISAMPPTDLSDSSESDPEKIRRFKEVTVTLYIHTGYDTIKEDVNVLGTYSGTQNKQKLKVPINMGLILDRYKNTGVMLPCSKPGYLYAIDVEIINGGIPYADSFYCFVHYCLHKISDTQTSMAVYAQIKYKKSVWGLVKGMIEKNSWQGLEDFFSALAKALHIEAEEAASITTKRKSRRRRRPSIPRVSLEEIRPMRGSITKVKTITTGASRTDFPIIIVFVVLIVLVILNVMLYYKLWSLEGASPYTLIDLHVLKDPPKTHEEWVKLLQQQETLHTVEMQKWQRILKTAIQLLRETMQACSEPGILYSIDSKVENKGIPYADRFYITIHFCMVKCSEQKTSLEVYADVKYTQKVWGFVKSIIDKNTWQGLHDVYTSLKQELRTVIDENANAPHKRKIKQRRKRRSSANKEDGNVDLNITSLNFKPLF</sequence>
<gene>
    <name evidence="1" type="ORF">MML48_7g00009697</name>
</gene>